<dbReference type="Pfam" id="PF01507">
    <property type="entry name" value="PAPS_reduct"/>
    <property type="match status" value="1"/>
</dbReference>
<reference evidence="2" key="1">
    <citation type="journal article" date="2014" name="Front. Microbiol.">
        <title>High frequency of phylogenetically diverse reductive dehalogenase-homologous genes in deep subseafloor sedimentary metagenomes.</title>
        <authorList>
            <person name="Kawai M."/>
            <person name="Futagami T."/>
            <person name="Toyoda A."/>
            <person name="Takaki Y."/>
            <person name="Nishi S."/>
            <person name="Hori S."/>
            <person name="Arai W."/>
            <person name="Tsubouchi T."/>
            <person name="Morono Y."/>
            <person name="Uchiyama I."/>
            <person name="Ito T."/>
            <person name="Fujiyama A."/>
            <person name="Inagaki F."/>
            <person name="Takami H."/>
        </authorList>
    </citation>
    <scope>NUCLEOTIDE SEQUENCE</scope>
    <source>
        <strain evidence="2">Expedition CK06-06</strain>
    </source>
</reference>
<name>X1FZN1_9ZZZZ</name>
<dbReference type="AlphaFoldDB" id="X1FZN1"/>
<dbReference type="InterPro" id="IPR002500">
    <property type="entry name" value="PAPS_reduct_dom"/>
</dbReference>
<dbReference type="InterPro" id="IPR014729">
    <property type="entry name" value="Rossmann-like_a/b/a_fold"/>
</dbReference>
<proteinExistence type="predicted"/>
<dbReference type="GO" id="GO:0003824">
    <property type="term" value="F:catalytic activity"/>
    <property type="evidence" value="ECO:0007669"/>
    <property type="project" value="InterPro"/>
</dbReference>
<feature type="domain" description="Phosphoadenosine phosphosulphate reductase" evidence="1">
    <location>
        <begin position="34"/>
        <end position="233"/>
    </location>
</feature>
<organism evidence="2">
    <name type="scientific">marine sediment metagenome</name>
    <dbReference type="NCBI Taxonomy" id="412755"/>
    <lineage>
        <taxon>unclassified sequences</taxon>
        <taxon>metagenomes</taxon>
        <taxon>ecological metagenomes</taxon>
    </lineage>
</organism>
<dbReference type="PANTHER" id="PTHR43196">
    <property type="entry name" value="SULFATE ADENYLYLTRANSFERASE SUBUNIT 2"/>
    <property type="match status" value="1"/>
</dbReference>
<dbReference type="InterPro" id="IPR050128">
    <property type="entry name" value="Sulfate_adenylyltrnsfr_sub2"/>
</dbReference>
<dbReference type="EMBL" id="BARU01009510">
    <property type="protein sequence ID" value="GAH37985.1"/>
    <property type="molecule type" value="Genomic_DNA"/>
</dbReference>
<evidence type="ECO:0000313" key="2">
    <source>
        <dbReference type="EMBL" id="GAH37985.1"/>
    </source>
</evidence>
<protein>
    <recommendedName>
        <fullName evidence="1">Phosphoadenosine phosphosulphate reductase domain-containing protein</fullName>
    </recommendedName>
</protein>
<sequence>MADKEKEKRCAEAVEKSKEVIRQAFKDYKIEDMAITWTGGKDSTLTLWIIRQVCLEDGIKIPKVMTIDEFDVFQEIHDFMEKYAKEWNLDLEWCRNDDLIKAAGGKLGNIVKVSDLDERNRAELKRIDFEEETFPFEAESYTGNHLMKTVMFNTYIERHNVKAIFQGLRRDEQSARVQDDYLEKKEAAHLIPEHMRIKPILHFTERLLWDTYHVYKIPYCLLYEQGYRSLGAKTTSAIAEPGVPAWEQDLEHTTERAGRRQDKEQMMGRLRDLGYM</sequence>
<dbReference type="PANTHER" id="PTHR43196:SF1">
    <property type="entry name" value="SULFATE ADENYLYLTRANSFERASE SUBUNIT 2"/>
    <property type="match status" value="1"/>
</dbReference>
<dbReference type="SUPFAM" id="SSF52402">
    <property type="entry name" value="Adenine nucleotide alpha hydrolases-like"/>
    <property type="match status" value="1"/>
</dbReference>
<gene>
    <name evidence="2" type="ORF">S03H2_18340</name>
</gene>
<accession>X1FZN1</accession>
<comment type="caution">
    <text evidence="2">The sequence shown here is derived from an EMBL/GenBank/DDBJ whole genome shotgun (WGS) entry which is preliminary data.</text>
</comment>
<dbReference type="Gene3D" id="3.40.50.620">
    <property type="entry name" value="HUPs"/>
    <property type="match status" value="1"/>
</dbReference>
<evidence type="ECO:0000259" key="1">
    <source>
        <dbReference type="Pfam" id="PF01507"/>
    </source>
</evidence>